<evidence type="ECO:0008006" key="3">
    <source>
        <dbReference type="Google" id="ProtNLM"/>
    </source>
</evidence>
<dbReference type="PANTHER" id="PTHR35317">
    <property type="entry name" value="OS04G0629600 PROTEIN"/>
    <property type="match status" value="1"/>
</dbReference>
<dbReference type="PANTHER" id="PTHR35317:SF38">
    <property type="entry name" value="RNA-DIRECTED DNA POLYMERASE"/>
    <property type="match status" value="1"/>
</dbReference>
<dbReference type="Pfam" id="PF14223">
    <property type="entry name" value="Retrotran_gag_2"/>
    <property type="match status" value="1"/>
</dbReference>
<gene>
    <name evidence="1" type="ORF">POM88_052032</name>
</gene>
<evidence type="ECO:0000313" key="2">
    <source>
        <dbReference type="Proteomes" id="UP001237642"/>
    </source>
</evidence>
<evidence type="ECO:0000313" key="1">
    <source>
        <dbReference type="EMBL" id="KAK1353667.1"/>
    </source>
</evidence>
<dbReference type="AlphaFoldDB" id="A0AAD8GSQ9"/>
<reference evidence="1" key="1">
    <citation type="submission" date="2023-02" db="EMBL/GenBank/DDBJ databases">
        <title>Genome of toxic invasive species Heracleum sosnowskyi carries increased number of genes despite the absence of recent whole-genome duplications.</title>
        <authorList>
            <person name="Schelkunov M."/>
            <person name="Shtratnikova V."/>
            <person name="Makarenko M."/>
            <person name="Klepikova A."/>
            <person name="Omelchenko D."/>
            <person name="Novikova G."/>
            <person name="Obukhova E."/>
            <person name="Bogdanov V."/>
            <person name="Penin A."/>
            <person name="Logacheva M."/>
        </authorList>
    </citation>
    <scope>NUCLEOTIDE SEQUENCE</scope>
    <source>
        <strain evidence="1">Hsosn_3</strain>
        <tissue evidence="1">Leaf</tissue>
    </source>
</reference>
<dbReference type="Proteomes" id="UP001237642">
    <property type="component" value="Unassembled WGS sequence"/>
</dbReference>
<dbReference type="EMBL" id="JAUIZM010000012">
    <property type="protein sequence ID" value="KAK1353667.1"/>
    <property type="molecule type" value="Genomic_DNA"/>
</dbReference>
<protein>
    <recommendedName>
        <fullName evidence="3">DUF4219 domain-containing protein</fullName>
    </recommendedName>
</protein>
<sequence length="149" mass="16464">MSTGETGKTKDGAVSLNYPMLSRGNYTAWAMKMKVYLQAHGVWVAVESKEKDAVVDDRTDKIALAAIYHGVPEDVLLSLAEKETAKDAWEAIKVMCQGADRVKKARVQTLKTEFKAMIMKDTDSLDDFYLKMSGLVTNIRALGEVIAES</sequence>
<name>A0AAD8GSQ9_9APIA</name>
<organism evidence="1 2">
    <name type="scientific">Heracleum sosnowskyi</name>
    <dbReference type="NCBI Taxonomy" id="360622"/>
    <lineage>
        <taxon>Eukaryota</taxon>
        <taxon>Viridiplantae</taxon>
        <taxon>Streptophyta</taxon>
        <taxon>Embryophyta</taxon>
        <taxon>Tracheophyta</taxon>
        <taxon>Spermatophyta</taxon>
        <taxon>Magnoliopsida</taxon>
        <taxon>eudicotyledons</taxon>
        <taxon>Gunneridae</taxon>
        <taxon>Pentapetalae</taxon>
        <taxon>asterids</taxon>
        <taxon>campanulids</taxon>
        <taxon>Apiales</taxon>
        <taxon>Apiaceae</taxon>
        <taxon>Apioideae</taxon>
        <taxon>apioid superclade</taxon>
        <taxon>Tordylieae</taxon>
        <taxon>Tordyliinae</taxon>
        <taxon>Heracleum</taxon>
    </lineage>
</organism>
<reference evidence="1" key="2">
    <citation type="submission" date="2023-05" db="EMBL/GenBank/DDBJ databases">
        <authorList>
            <person name="Schelkunov M.I."/>
        </authorList>
    </citation>
    <scope>NUCLEOTIDE SEQUENCE</scope>
    <source>
        <strain evidence="1">Hsosn_3</strain>
        <tissue evidence="1">Leaf</tissue>
    </source>
</reference>
<proteinExistence type="predicted"/>
<keyword evidence="2" id="KW-1185">Reference proteome</keyword>
<accession>A0AAD8GSQ9</accession>
<comment type="caution">
    <text evidence="1">The sequence shown here is derived from an EMBL/GenBank/DDBJ whole genome shotgun (WGS) entry which is preliminary data.</text>
</comment>